<evidence type="ECO:0000313" key="3">
    <source>
        <dbReference type="Proteomes" id="UP001321486"/>
    </source>
</evidence>
<feature type="domain" description="NmrA-like" evidence="1">
    <location>
        <begin position="2"/>
        <end position="223"/>
    </location>
</feature>
<protein>
    <submittedName>
        <fullName evidence="2">NmrA family transcriptional regulator</fullName>
    </submittedName>
</protein>
<dbReference type="EMBL" id="AP027732">
    <property type="protein sequence ID" value="BDZ49182.1"/>
    <property type="molecule type" value="Genomic_DNA"/>
</dbReference>
<proteinExistence type="predicted"/>
<dbReference type="PANTHER" id="PTHR47129:SF1">
    <property type="entry name" value="NMRA-LIKE DOMAIN-CONTAINING PROTEIN"/>
    <property type="match status" value="1"/>
</dbReference>
<accession>A0ABM8GLD7</accession>
<dbReference type="Proteomes" id="UP001321486">
    <property type="component" value="Chromosome"/>
</dbReference>
<dbReference type="InterPro" id="IPR008030">
    <property type="entry name" value="NmrA-like"/>
</dbReference>
<dbReference type="Gene3D" id="3.40.50.720">
    <property type="entry name" value="NAD(P)-binding Rossmann-like Domain"/>
    <property type="match status" value="1"/>
</dbReference>
<dbReference type="Pfam" id="PF05368">
    <property type="entry name" value="NmrA"/>
    <property type="match status" value="1"/>
</dbReference>
<dbReference type="Gene3D" id="3.90.25.10">
    <property type="entry name" value="UDP-galactose 4-epimerase, domain 1"/>
    <property type="match status" value="1"/>
</dbReference>
<gene>
    <name evidence="2" type="ORF">GCM10025867_14230</name>
</gene>
<sequence length="286" mass="29113">MIIVTGATGALNGATVDHLLKTTPASEIVVVARDTAKAQRFAGRGVAVRQGDYADAASLPAAFEGADQLLLVSSSDPAADHLALHTVAIEAAVAAGVGRILYTSHQGAAPDSPFGPGKSHYETEQVLAASGVAWTSLRNGFYAHSLNWLLGPWRETGVVAVPADGPVSWTSRGDAAEAAAVILASDGAYDGPTTLTANAAPTFAEVTAIASEVAGREIGFEVLGEDAWIAAQAAAGQEAGARFMLGMYQAAAGGYFRGTDPLLGTLLGREPQSVRDLLAAPAPVAH</sequence>
<dbReference type="SUPFAM" id="SSF51735">
    <property type="entry name" value="NAD(P)-binding Rossmann-fold domains"/>
    <property type="match status" value="1"/>
</dbReference>
<dbReference type="InterPro" id="IPR052718">
    <property type="entry name" value="NmrA-type_oxidoreductase"/>
</dbReference>
<dbReference type="InterPro" id="IPR036291">
    <property type="entry name" value="NAD(P)-bd_dom_sf"/>
</dbReference>
<evidence type="ECO:0000313" key="2">
    <source>
        <dbReference type="EMBL" id="BDZ49182.1"/>
    </source>
</evidence>
<dbReference type="RefSeq" id="WP_286346023.1">
    <property type="nucleotide sequence ID" value="NZ_AP027732.1"/>
</dbReference>
<keyword evidence="3" id="KW-1185">Reference proteome</keyword>
<name>A0ABM8GLD7_9MICO</name>
<dbReference type="PANTHER" id="PTHR47129">
    <property type="entry name" value="QUINONE OXIDOREDUCTASE 2"/>
    <property type="match status" value="1"/>
</dbReference>
<reference evidence="3" key="1">
    <citation type="journal article" date="2019" name="Int. J. Syst. Evol. Microbiol.">
        <title>The Global Catalogue of Microorganisms (GCM) 10K type strain sequencing project: providing services to taxonomists for standard genome sequencing and annotation.</title>
        <authorList>
            <consortium name="The Broad Institute Genomics Platform"/>
            <consortium name="The Broad Institute Genome Sequencing Center for Infectious Disease"/>
            <person name="Wu L."/>
            <person name="Ma J."/>
        </authorList>
    </citation>
    <scope>NUCLEOTIDE SEQUENCE [LARGE SCALE GENOMIC DNA]</scope>
    <source>
        <strain evidence="3">NBRC 108728</strain>
    </source>
</reference>
<organism evidence="2 3">
    <name type="scientific">Frondihabitans sucicola</name>
    <dbReference type="NCBI Taxonomy" id="1268041"/>
    <lineage>
        <taxon>Bacteria</taxon>
        <taxon>Bacillati</taxon>
        <taxon>Actinomycetota</taxon>
        <taxon>Actinomycetes</taxon>
        <taxon>Micrococcales</taxon>
        <taxon>Microbacteriaceae</taxon>
        <taxon>Frondihabitans</taxon>
    </lineage>
</organism>
<evidence type="ECO:0000259" key="1">
    <source>
        <dbReference type="Pfam" id="PF05368"/>
    </source>
</evidence>